<dbReference type="PANTHER" id="PTHR30313:SF2">
    <property type="entry name" value="DNA PRIMASE"/>
    <property type="match status" value="1"/>
</dbReference>
<protein>
    <submittedName>
        <fullName evidence="8">DNA primase</fullName>
        <ecNumber evidence="8">2.7.7.-</ecNumber>
    </submittedName>
</protein>
<keyword evidence="5" id="KW-0235">DNA replication</keyword>
<dbReference type="PANTHER" id="PTHR30313">
    <property type="entry name" value="DNA PRIMASE"/>
    <property type="match status" value="1"/>
</dbReference>
<evidence type="ECO:0000256" key="3">
    <source>
        <dbReference type="ARBA" id="ARBA00022679"/>
    </source>
</evidence>
<reference evidence="8 9" key="1">
    <citation type="submission" date="2015-11" db="EMBL/GenBank/DDBJ databases">
        <authorList>
            <consortium name="Pathogen Informatics"/>
        </authorList>
    </citation>
    <scope>NUCLEOTIDE SEQUENCE [LARGE SCALE GENOMIC DNA]</scope>
    <source>
        <strain evidence="8 9">006A-0059</strain>
    </source>
</reference>
<dbReference type="GO" id="GO:0003677">
    <property type="term" value="F:DNA binding"/>
    <property type="evidence" value="ECO:0007669"/>
    <property type="project" value="InterPro"/>
</dbReference>
<dbReference type="InterPro" id="IPR050219">
    <property type="entry name" value="DnaG_primase"/>
</dbReference>
<dbReference type="GO" id="GO:0006269">
    <property type="term" value="P:DNA replication, synthesis of primer"/>
    <property type="evidence" value="ECO:0007669"/>
    <property type="project" value="UniProtKB-KW"/>
</dbReference>
<gene>
    <name evidence="8" type="primary">dnaG_2</name>
    <name evidence="8" type="ORF">ERS686654_02021</name>
</gene>
<keyword evidence="1" id="KW-0240">DNA-directed RNA polymerase</keyword>
<evidence type="ECO:0000313" key="9">
    <source>
        <dbReference type="Proteomes" id="UP000052237"/>
    </source>
</evidence>
<name>A0A0S4SUS5_CAMHY</name>
<dbReference type="InterPro" id="IPR006171">
    <property type="entry name" value="TOPRIM_dom"/>
</dbReference>
<evidence type="ECO:0000256" key="4">
    <source>
        <dbReference type="ARBA" id="ARBA00022695"/>
    </source>
</evidence>
<evidence type="ECO:0000256" key="5">
    <source>
        <dbReference type="ARBA" id="ARBA00022705"/>
    </source>
</evidence>
<evidence type="ECO:0000256" key="2">
    <source>
        <dbReference type="ARBA" id="ARBA00022515"/>
    </source>
</evidence>
<accession>A0A0S4SUS5</accession>
<keyword evidence="4 8" id="KW-0548">Nucleotidyltransferase</keyword>
<dbReference type="Gene3D" id="3.90.580.10">
    <property type="entry name" value="Zinc finger, CHC2-type domain"/>
    <property type="match status" value="1"/>
</dbReference>
<dbReference type="EMBL" id="FAVB01000007">
    <property type="protein sequence ID" value="CUU89752.1"/>
    <property type="molecule type" value="Genomic_DNA"/>
</dbReference>
<evidence type="ECO:0000256" key="1">
    <source>
        <dbReference type="ARBA" id="ARBA00022478"/>
    </source>
</evidence>
<dbReference type="GO" id="GO:0016779">
    <property type="term" value="F:nucleotidyltransferase activity"/>
    <property type="evidence" value="ECO:0007669"/>
    <property type="project" value="UniProtKB-KW"/>
</dbReference>
<keyword evidence="6" id="KW-0804">Transcription</keyword>
<dbReference type="AlphaFoldDB" id="A0A0S4SUS5"/>
<dbReference type="InterPro" id="IPR036977">
    <property type="entry name" value="DNA_primase_Znf_CHC2"/>
</dbReference>
<dbReference type="EC" id="2.7.7.-" evidence="8"/>
<comment type="caution">
    <text evidence="8">The sequence shown here is derived from an EMBL/GenBank/DDBJ whole genome shotgun (WGS) entry which is preliminary data.</text>
</comment>
<sequence>MKFDKEQVAQILQSLGYEVNRSWQFKLRSERTSSASINPKNGRIKDFGDGFYGSIIDVLKTYHNMSVKEAFQYVEKQLALPCKLDFSKYDKKETTYKNGFIPYDYVVNFKKERVENFPEFWKKLCQTLPALSNEARKQVVEKFDIGYCPRSKRLIMPLKDEKGNILTFWKYDPAPMSYINEQTGEVFKPQKVKFTKDRKRCPFNLQDLIEFRKNLNEYILIMEGEKDCLNAIGSNLRAITLGSATSLVPNEYLHLFNGLKIIICYDFDEAGSKGAKMLSEQLKDICSDIKVLNWERKIKKLGKNFKLFKGFDFTDYLSLKKGI</sequence>
<dbReference type="Pfam" id="PF13155">
    <property type="entry name" value="Toprim_2"/>
    <property type="match status" value="1"/>
</dbReference>
<dbReference type="GO" id="GO:0005737">
    <property type="term" value="C:cytoplasm"/>
    <property type="evidence" value="ECO:0007669"/>
    <property type="project" value="TreeGrafter"/>
</dbReference>
<dbReference type="CDD" id="cd01029">
    <property type="entry name" value="TOPRIM_primases"/>
    <property type="match status" value="1"/>
</dbReference>
<dbReference type="Gene3D" id="3.40.1360.10">
    <property type="match status" value="1"/>
</dbReference>
<dbReference type="SUPFAM" id="SSF56731">
    <property type="entry name" value="DNA primase core"/>
    <property type="match status" value="1"/>
</dbReference>
<feature type="domain" description="Toprim" evidence="7">
    <location>
        <begin position="217"/>
        <end position="297"/>
    </location>
</feature>
<keyword evidence="3 8" id="KW-0808">Transferase</keyword>
<keyword evidence="2" id="KW-0639">Primosome</keyword>
<organism evidence="8 9">
    <name type="scientific">Campylobacter hyointestinalis subsp. hyointestinalis</name>
    <dbReference type="NCBI Taxonomy" id="91352"/>
    <lineage>
        <taxon>Bacteria</taxon>
        <taxon>Pseudomonadati</taxon>
        <taxon>Campylobacterota</taxon>
        <taxon>Epsilonproteobacteria</taxon>
        <taxon>Campylobacterales</taxon>
        <taxon>Campylobacteraceae</taxon>
        <taxon>Campylobacter</taxon>
    </lineage>
</organism>
<dbReference type="GO" id="GO:0000428">
    <property type="term" value="C:DNA-directed RNA polymerase complex"/>
    <property type="evidence" value="ECO:0007669"/>
    <property type="project" value="UniProtKB-KW"/>
</dbReference>
<evidence type="ECO:0000313" key="8">
    <source>
        <dbReference type="EMBL" id="CUU89752.1"/>
    </source>
</evidence>
<evidence type="ECO:0000259" key="7">
    <source>
        <dbReference type="PROSITE" id="PS50880"/>
    </source>
</evidence>
<keyword evidence="9" id="KW-1185">Reference proteome</keyword>
<dbReference type="InterPro" id="IPR034154">
    <property type="entry name" value="TOPRIM_DnaG/twinkle"/>
</dbReference>
<dbReference type="GO" id="GO:0008270">
    <property type="term" value="F:zinc ion binding"/>
    <property type="evidence" value="ECO:0007669"/>
    <property type="project" value="InterPro"/>
</dbReference>
<evidence type="ECO:0000256" key="6">
    <source>
        <dbReference type="ARBA" id="ARBA00023163"/>
    </source>
</evidence>
<dbReference type="GO" id="GO:1990077">
    <property type="term" value="C:primosome complex"/>
    <property type="evidence" value="ECO:0007669"/>
    <property type="project" value="UniProtKB-KW"/>
</dbReference>
<proteinExistence type="predicted"/>
<dbReference type="Proteomes" id="UP000052237">
    <property type="component" value="Unassembled WGS sequence"/>
</dbReference>
<dbReference type="RefSeq" id="WP_059435470.1">
    <property type="nucleotide sequence ID" value="NZ_FAVB01000007.1"/>
</dbReference>
<dbReference type="SUPFAM" id="SSF57783">
    <property type="entry name" value="Zinc beta-ribbon"/>
    <property type="match status" value="1"/>
</dbReference>
<dbReference type="PROSITE" id="PS50880">
    <property type="entry name" value="TOPRIM"/>
    <property type="match status" value="1"/>
</dbReference>